<dbReference type="KEGG" id="bbe:BBR47_35760"/>
<dbReference type="RefSeq" id="WP_015891850.1">
    <property type="nucleotide sequence ID" value="NC_012491.1"/>
</dbReference>
<proteinExistence type="predicted"/>
<keyword evidence="3" id="KW-1185">Reference proteome</keyword>
<feature type="region of interest" description="Disordered" evidence="1">
    <location>
        <begin position="32"/>
        <end position="52"/>
    </location>
</feature>
<evidence type="ECO:0000313" key="2">
    <source>
        <dbReference type="EMBL" id="BAH44553.1"/>
    </source>
</evidence>
<reference evidence="2 3" key="1">
    <citation type="submission" date="2005-03" db="EMBL/GenBank/DDBJ databases">
        <title>Brevibacillus brevis strain 47, complete genome.</title>
        <authorList>
            <person name="Hosoyama A."/>
            <person name="Yamada R."/>
            <person name="Hongo Y."/>
            <person name="Terui Y."/>
            <person name="Ankai A."/>
            <person name="Masuyama W."/>
            <person name="Sekiguchi M."/>
            <person name="Takeda T."/>
            <person name="Asano K."/>
            <person name="Ohji S."/>
            <person name="Ichikawa N."/>
            <person name="Narita S."/>
            <person name="Aoki N."/>
            <person name="Miura H."/>
            <person name="Matsushita S."/>
            <person name="Sekigawa T."/>
            <person name="Yamagata H."/>
            <person name="Yoshikawa H."/>
            <person name="Udaka S."/>
            <person name="Tanikawa S."/>
            <person name="Fujita N."/>
        </authorList>
    </citation>
    <scope>NUCLEOTIDE SEQUENCE [LARGE SCALE GENOMIC DNA]</scope>
    <source>
        <strain evidence="3">47 / JCM 6285 / NBRC 100599</strain>
    </source>
</reference>
<name>C0ZFJ4_BREBN</name>
<dbReference type="Proteomes" id="UP000001877">
    <property type="component" value="Chromosome"/>
</dbReference>
<dbReference type="STRING" id="358681.BBR47_35760"/>
<gene>
    <name evidence="2" type="ordered locus">BBR47_35760</name>
</gene>
<sequence length="52" mass="5928">MIKPPKGIEFHREFAPDMKRMVHALEVLLKSKPAEPKEATVTDQPVKKEETA</sequence>
<accession>C0ZFJ4</accession>
<dbReference type="HOGENOM" id="CLU_3150202_0_0_9"/>
<evidence type="ECO:0000313" key="3">
    <source>
        <dbReference type="Proteomes" id="UP000001877"/>
    </source>
</evidence>
<dbReference type="AlphaFoldDB" id="C0ZFJ4"/>
<protein>
    <submittedName>
        <fullName evidence="2">Uncharacterized protein</fullName>
    </submittedName>
</protein>
<dbReference type="EMBL" id="AP008955">
    <property type="protein sequence ID" value="BAH44553.1"/>
    <property type="molecule type" value="Genomic_DNA"/>
</dbReference>
<organism evidence="2 3">
    <name type="scientific">Brevibacillus brevis (strain 47 / JCM 6285 / NBRC 100599)</name>
    <dbReference type="NCBI Taxonomy" id="358681"/>
    <lineage>
        <taxon>Bacteria</taxon>
        <taxon>Bacillati</taxon>
        <taxon>Bacillota</taxon>
        <taxon>Bacilli</taxon>
        <taxon>Bacillales</taxon>
        <taxon>Paenibacillaceae</taxon>
        <taxon>Brevibacillus</taxon>
    </lineage>
</organism>
<evidence type="ECO:0000256" key="1">
    <source>
        <dbReference type="SAM" id="MobiDB-lite"/>
    </source>
</evidence>